<dbReference type="Proteomes" id="UP001299068">
    <property type="component" value="Unassembled WGS sequence"/>
</dbReference>
<feature type="transmembrane region" description="Helical" evidence="1">
    <location>
        <begin position="389"/>
        <end position="409"/>
    </location>
</feature>
<protein>
    <submittedName>
        <fullName evidence="2">YfhO family protein</fullName>
    </submittedName>
</protein>
<feature type="transmembrane region" description="Helical" evidence="1">
    <location>
        <begin position="299"/>
        <end position="318"/>
    </location>
</feature>
<organism evidence="2 3">
    <name type="scientific">Clostridium sardiniense</name>
    <name type="common">Clostridium absonum</name>
    <dbReference type="NCBI Taxonomy" id="29369"/>
    <lineage>
        <taxon>Bacteria</taxon>
        <taxon>Bacillati</taxon>
        <taxon>Bacillota</taxon>
        <taxon>Clostridia</taxon>
        <taxon>Eubacteriales</taxon>
        <taxon>Clostridiaceae</taxon>
        <taxon>Clostridium</taxon>
    </lineage>
</organism>
<feature type="transmembrane region" description="Helical" evidence="1">
    <location>
        <begin position="236"/>
        <end position="259"/>
    </location>
</feature>
<feature type="transmembrane region" description="Helical" evidence="1">
    <location>
        <begin position="12"/>
        <end position="33"/>
    </location>
</feature>
<proteinExistence type="predicted"/>
<feature type="transmembrane region" description="Helical" evidence="1">
    <location>
        <begin position="415"/>
        <end position="433"/>
    </location>
</feature>
<feature type="transmembrane region" description="Helical" evidence="1">
    <location>
        <begin position="105"/>
        <end position="126"/>
    </location>
</feature>
<dbReference type="PANTHER" id="PTHR38454:SF1">
    <property type="entry name" value="INTEGRAL MEMBRANE PROTEIN"/>
    <property type="match status" value="1"/>
</dbReference>
<keyword evidence="1" id="KW-0472">Membrane</keyword>
<dbReference type="RefSeq" id="WP_221861224.1">
    <property type="nucleotide sequence ID" value="NZ_JAIKTU010000008.1"/>
</dbReference>
<feature type="transmembrane region" description="Helical" evidence="1">
    <location>
        <begin position="78"/>
        <end position="98"/>
    </location>
</feature>
<reference evidence="2 3" key="1">
    <citation type="journal article" date="2021" name="Cell Host Microbe">
        <title>in vivo commensal control of Clostridioides difficile virulence.</title>
        <authorList>
            <person name="Girinathan B.P."/>
            <person name="Dibenedetto N."/>
            <person name="Worley J.N."/>
            <person name="Peltier J."/>
            <person name="Arrieta-Ortiz M.L."/>
            <person name="Rupa Christinal Immanuel S."/>
            <person name="Lavin R."/>
            <person name="Delaney M.L."/>
            <person name="Cummins C."/>
            <person name="Hoffmann M."/>
            <person name="Luo Y."/>
            <person name="Gonzalez-Escalona N."/>
            <person name="Allard M."/>
            <person name="Onderdonk A.B."/>
            <person name="Gerber G.K."/>
            <person name="Sonenshein A.L."/>
            <person name="Baliga N."/>
            <person name="Dupuy B."/>
            <person name="Bry L."/>
        </authorList>
    </citation>
    <scope>NUCLEOTIDE SEQUENCE [LARGE SCALE GENOMIC DNA]</scope>
    <source>
        <strain evidence="2 3">DSM 599</strain>
    </source>
</reference>
<feature type="transmembrane region" description="Helical" evidence="1">
    <location>
        <begin position="440"/>
        <end position="461"/>
    </location>
</feature>
<evidence type="ECO:0000313" key="3">
    <source>
        <dbReference type="Proteomes" id="UP001299068"/>
    </source>
</evidence>
<evidence type="ECO:0000256" key="1">
    <source>
        <dbReference type="SAM" id="Phobius"/>
    </source>
</evidence>
<sequence length="863" mass="99319">MKKNKKSNVSIYLLAFLIPIIIMIIVYAISKIYPFGDKTLLFRDLRGQYISYFGAFRNALLGDGSLLYSFTKEMGGNMFGLTAYYMMSPFNIILLLFPKEMITEAILVMTLLKIGLCGLTLSIFLRKSFKEFGYFSIIFSSAYALMAYSTMYQSNIMWLDGVILLPLVLLGINNIVNNKKILLYIFTLALSIITNFYIGFIICIFSVIYFIYKIAVENTYNKKKFSKLVIYNRIKYFLLGSILGGALSSFVLIPTVYALSGGKAKFEFFSAPIHSNFKIYDIVSKFYINGLVNNDILKGLPNIYCGIFIAILFILYFFNKGIKRGEKICSIIVVGILLVSFYVNKIDYIWHGFNKPVGFPYRYSFIFSFFMILLAYKAYINIKNTSNRSILITLILICITSLFMFKMNYVYLSNFNIIVSTILAIVYCILLIINKNKMSLDNILTFFIIILMLGELGIHALEINMRLDYAKRSEFVEYNLELNNILSDIKSKDNSFYRVSKSFGYNINDPMLLNYNGLSHFSSMYKVYVKDFLGKMGYIANDVWFLDGMTSTIISNSLLDAKYILSKKGEENLYNDYYKLLGNDNGINVYENPYYLPLGFMVNKNIVNLNVEDEKNPFKLQEDIVDSMIKDNDGNNYYKIDDYNVKLTNLNVKDINGDKEYTKKNENKPAYIEFTIKNRNSGPLYAFIQTNKAYEAQIYINNNKLTYFSSNNYKIIPLGKQKIGEKLNFKIELKGDKFNIKNQYFYYLNINNYEKDYKEMSKNKYDISYFSNTNIKGTVKSSNSKNVLYTSIPYDEGWTVSIDGKEVPKIKLLDSLIGVNVPTGVHEVEFKFVPEGLRLGSIISIVALGVIIIGGLYKKKRSN</sequence>
<keyword evidence="3" id="KW-1185">Reference proteome</keyword>
<feature type="transmembrane region" description="Helical" evidence="1">
    <location>
        <begin position="363"/>
        <end position="382"/>
    </location>
</feature>
<dbReference type="EMBL" id="JAIKTU010000008">
    <property type="protein sequence ID" value="MBY0755891.1"/>
    <property type="molecule type" value="Genomic_DNA"/>
</dbReference>
<dbReference type="InterPro" id="IPR018580">
    <property type="entry name" value="Uncharacterised_YfhO"/>
</dbReference>
<feature type="transmembrane region" description="Helical" evidence="1">
    <location>
        <begin position="132"/>
        <end position="149"/>
    </location>
</feature>
<comment type="caution">
    <text evidence="2">The sequence shown here is derived from an EMBL/GenBank/DDBJ whole genome shotgun (WGS) entry which is preliminary data.</text>
</comment>
<accession>A0ABS7KYJ8</accession>
<keyword evidence="1" id="KW-0812">Transmembrane</keyword>
<evidence type="ECO:0000313" key="2">
    <source>
        <dbReference type="EMBL" id="MBY0755891.1"/>
    </source>
</evidence>
<keyword evidence="1" id="KW-1133">Transmembrane helix</keyword>
<feature type="transmembrane region" description="Helical" evidence="1">
    <location>
        <begin position="325"/>
        <end position="343"/>
    </location>
</feature>
<dbReference type="PANTHER" id="PTHR38454">
    <property type="entry name" value="INTEGRAL MEMBRANE PROTEIN-RELATED"/>
    <property type="match status" value="1"/>
</dbReference>
<feature type="transmembrane region" description="Helical" evidence="1">
    <location>
        <begin position="182"/>
        <end position="215"/>
    </location>
</feature>
<dbReference type="Pfam" id="PF09586">
    <property type="entry name" value="YfhO"/>
    <property type="match status" value="1"/>
</dbReference>
<gene>
    <name evidence="2" type="ORF">K5V21_10560</name>
</gene>
<feature type="transmembrane region" description="Helical" evidence="1">
    <location>
        <begin position="839"/>
        <end position="857"/>
    </location>
</feature>
<name>A0ABS7KYJ8_CLOSR</name>